<reference evidence="1" key="2">
    <citation type="submission" date="2022-01" db="EMBL/GenBank/DDBJ databases">
        <authorList>
            <person name="Yamashiro T."/>
            <person name="Shiraishi A."/>
            <person name="Satake H."/>
            <person name="Nakayama K."/>
        </authorList>
    </citation>
    <scope>NUCLEOTIDE SEQUENCE</scope>
</reference>
<protein>
    <submittedName>
        <fullName evidence="1">Uncharacterized protein</fullName>
    </submittedName>
</protein>
<evidence type="ECO:0000313" key="2">
    <source>
        <dbReference type="Proteomes" id="UP001151760"/>
    </source>
</evidence>
<keyword evidence="2" id="KW-1185">Reference proteome</keyword>
<dbReference type="Proteomes" id="UP001151760">
    <property type="component" value="Unassembled WGS sequence"/>
</dbReference>
<reference evidence="1" key="1">
    <citation type="journal article" date="2022" name="Int. J. Mol. Sci.">
        <title>Draft Genome of Tanacetum Coccineum: Genomic Comparison of Closely Related Tanacetum-Family Plants.</title>
        <authorList>
            <person name="Yamashiro T."/>
            <person name="Shiraishi A."/>
            <person name="Nakayama K."/>
            <person name="Satake H."/>
        </authorList>
    </citation>
    <scope>NUCLEOTIDE SEQUENCE</scope>
</reference>
<dbReference type="EMBL" id="BQNB010020401">
    <property type="protein sequence ID" value="GJT95557.1"/>
    <property type="molecule type" value="Genomic_DNA"/>
</dbReference>
<comment type="caution">
    <text evidence="1">The sequence shown here is derived from an EMBL/GenBank/DDBJ whole genome shotgun (WGS) entry which is preliminary data.</text>
</comment>
<proteinExistence type="predicted"/>
<sequence>MFVYYGVLLVASFKSAGLGPETESSSPSYATLKKPLFFTRSWDSKNKWADASFVIEGIAIDDNLVPKESTDDSITSLEQLDESSISRNNADADIGPSYDSDTVFKVHHDIFENMFVHGIQNHEHHESIPDTYVVNKNNSNIIYDIPNMDPDRNKEEHDYVDNEKQRAFFASLINNLKCDVEKFENPSLLNKAKDFAPCLYNIDEIGKDSLSDHKIISEEELKCEAEKRLSKTKKISTPVSWLCIW</sequence>
<organism evidence="1 2">
    <name type="scientific">Tanacetum coccineum</name>
    <dbReference type="NCBI Taxonomy" id="301880"/>
    <lineage>
        <taxon>Eukaryota</taxon>
        <taxon>Viridiplantae</taxon>
        <taxon>Streptophyta</taxon>
        <taxon>Embryophyta</taxon>
        <taxon>Tracheophyta</taxon>
        <taxon>Spermatophyta</taxon>
        <taxon>Magnoliopsida</taxon>
        <taxon>eudicotyledons</taxon>
        <taxon>Gunneridae</taxon>
        <taxon>Pentapetalae</taxon>
        <taxon>asterids</taxon>
        <taxon>campanulids</taxon>
        <taxon>Asterales</taxon>
        <taxon>Asteraceae</taxon>
        <taxon>Asteroideae</taxon>
        <taxon>Anthemideae</taxon>
        <taxon>Anthemidinae</taxon>
        <taxon>Tanacetum</taxon>
    </lineage>
</organism>
<name>A0ABQ5I8C9_9ASTR</name>
<evidence type="ECO:0000313" key="1">
    <source>
        <dbReference type="EMBL" id="GJT95557.1"/>
    </source>
</evidence>
<accession>A0ABQ5I8C9</accession>
<gene>
    <name evidence="1" type="ORF">Tco_1091075</name>
</gene>